<keyword evidence="2 5" id="KW-0812">Transmembrane</keyword>
<comment type="caution">
    <text evidence="7">The sequence shown here is derived from an EMBL/GenBank/DDBJ whole genome shotgun (WGS) entry which is preliminary data.</text>
</comment>
<comment type="similarity">
    <text evidence="5">Belongs to the UPF0182 family.</text>
</comment>
<sequence length="948" mass="107319">MWSAAAVGGSQVAARDRHAVCRSGATARSDPCHQPLLANMRSWKTLSIVVTGLLLVVLIALTILGVVVKDFLIDLWWFRSLDYEFYFWQRLLYRYVVFTTAAAFFFALFFANFWIGGKYLGARRPSNGAEWASDLESDRPSPQVYRRFQSRSLALYLPLTLILGIVVALPLFFYWEDALLFLLAPDAGISDPVFGHDISFYLFSLPVYMLLYSEVMVALVVVLLGLGLLYWREHRAMPKANGRLRRGARLHLSLILLLIILMGSFYFLGDAYMLLYTDAHLPLFYGPGYEEMVVTLPLIAAAALLLLVTGVTLLYLLNTGKGLRLLAAAAVLLVAVIGLRHTPYLTDAVSRYVVEPAEMTREAPFIENNIEATLAGYRLQEVEARDYPIREEGWEEITPDIRLSLRSVPIWDDEKLLSVYRELQEIRPYYAFDKVNVGRYEVEDVYQQVFLAARQIDLEKLSEPRQTWVNLWLRYTHGYGVVMTPAAQAADEPIEWLIQGIPPNSVPGLSIDEPAIYYGAGNLHPVIAPNASHELDYASRDEVKLTDYDGSGGVPISSAFRKLVFSLYFGERNILYTTQMTDASRLLFRRNIRERIKTLTPDLTLGPNPYLAVADGRLYWIQDALTSSRWYPYSRPYTGHVEHFERPFNYIRDSVKVVVDAYNGSVDYYLADPDDPIAAAHARIYPGLFKPFDAMPKALKEHVRYPKSLFDVQMDVYARYHQTDPETFYNQEDAWELPPNLWRGNLEKMRSYYLTLNLIEADRFEYSLFVPMTPLGQPSMRALAVAGNDGDSYGRIIVYNFPKGTLVYGPEQMDAFIKQDPSLSQELTLWSQQGSQATRGRMIVVPVEGVVTYIQGIFLQATDDLPLPQLAQIIVSQGPMVVMASSLEEGFESLHELIRETEQEEPVQEVSPRDEPPEATKGAAKETCRETPQTPPESPPGNSDTEAS</sequence>
<dbReference type="GO" id="GO:0005886">
    <property type="term" value="C:plasma membrane"/>
    <property type="evidence" value="ECO:0007669"/>
    <property type="project" value="UniProtKB-SubCell"/>
</dbReference>
<evidence type="ECO:0000256" key="2">
    <source>
        <dbReference type="ARBA" id="ARBA00022692"/>
    </source>
</evidence>
<name>A0AAJ0U5T5_9GAMM</name>
<feature type="transmembrane region" description="Helical" evidence="5">
    <location>
        <begin position="209"/>
        <end position="231"/>
    </location>
</feature>
<feature type="compositionally biased region" description="Basic and acidic residues" evidence="6">
    <location>
        <begin position="911"/>
        <end position="929"/>
    </location>
</feature>
<evidence type="ECO:0000313" key="7">
    <source>
        <dbReference type="EMBL" id="MBK1705821.1"/>
    </source>
</evidence>
<dbReference type="GO" id="GO:0005576">
    <property type="term" value="C:extracellular region"/>
    <property type="evidence" value="ECO:0007669"/>
    <property type="project" value="TreeGrafter"/>
</dbReference>
<evidence type="ECO:0000256" key="1">
    <source>
        <dbReference type="ARBA" id="ARBA00022475"/>
    </source>
</evidence>
<feature type="transmembrane region" description="Helical" evidence="5">
    <location>
        <begin position="252"/>
        <end position="275"/>
    </location>
</feature>
<reference evidence="7" key="2">
    <citation type="journal article" date="2020" name="Microorganisms">
        <title>Osmotic Adaptation and Compatible Solute Biosynthesis of Phototrophic Bacteria as Revealed from Genome Analyses.</title>
        <authorList>
            <person name="Imhoff J.F."/>
            <person name="Rahn T."/>
            <person name="Kunzel S."/>
            <person name="Keller A."/>
            <person name="Neulinger S.C."/>
        </authorList>
    </citation>
    <scope>NUCLEOTIDE SEQUENCE</scope>
    <source>
        <strain evidence="7">DSM 11080</strain>
    </source>
</reference>
<organism evidence="7 8">
    <name type="scientific">Halochromatium glycolicum</name>
    <dbReference type="NCBI Taxonomy" id="85075"/>
    <lineage>
        <taxon>Bacteria</taxon>
        <taxon>Pseudomonadati</taxon>
        <taxon>Pseudomonadota</taxon>
        <taxon>Gammaproteobacteria</taxon>
        <taxon>Chromatiales</taxon>
        <taxon>Chromatiaceae</taxon>
        <taxon>Halochromatium</taxon>
    </lineage>
</organism>
<proteinExistence type="inferred from homology"/>
<keyword evidence="4 5" id="KW-0472">Membrane</keyword>
<evidence type="ECO:0000256" key="6">
    <source>
        <dbReference type="SAM" id="MobiDB-lite"/>
    </source>
</evidence>
<accession>A0AAJ0U5T5</accession>
<comment type="subcellular location">
    <subcellularLocation>
        <location evidence="5">Cell membrane</location>
        <topology evidence="5">Multi-pass membrane protein</topology>
    </subcellularLocation>
</comment>
<dbReference type="Pfam" id="PF03699">
    <property type="entry name" value="UPF0182"/>
    <property type="match status" value="1"/>
</dbReference>
<evidence type="ECO:0000313" key="8">
    <source>
        <dbReference type="Proteomes" id="UP001296776"/>
    </source>
</evidence>
<dbReference type="EMBL" id="NRSJ01000028">
    <property type="protein sequence ID" value="MBK1705821.1"/>
    <property type="molecule type" value="Genomic_DNA"/>
</dbReference>
<dbReference type="InterPro" id="IPR005372">
    <property type="entry name" value="UPF0182"/>
</dbReference>
<evidence type="ECO:0000256" key="3">
    <source>
        <dbReference type="ARBA" id="ARBA00022989"/>
    </source>
</evidence>
<gene>
    <name evidence="7" type="ORF">CKO40_14975</name>
</gene>
<feature type="transmembrane region" description="Helical" evidence="5">
    <location>
        <begin position="92"/>
        <end position="115"/>
    </location>
</feature>
<keyword evidence="3 5" id="KW-1133">Transmembrane helix</keyword>
<feature type="transmembrane region" description="Helical" evidence="5">
    <location>
        <begin position="46"/>
        <end position="72"/>
    </location>
</feature>
<evidence type="ECO:0000256" key="5">
    <source>
        <dbReference type="HAMAP-Rule" id="MF_01600"/>
    </source>
</evidence>
<dbReference type="PANTHER" id="PTHR39344:SF1">
    <property type="entry name" value="UPF0182 PROTEIN SLL1060"/>
    <property type="match status" value="1"/>
</dbReference>
<dbReference type="HAMAP" id="MF_01600">
    <property type="entry name" value="UPF0182"/>
    <property type="match status" value="1"/>
</dbReference>
<keyword evidence="8" id="KW-1185">Reference proteome</keyword>
<dbReference type="Proteomes" id="UP001296776">
    <property type="component" value="Unassembled WGS sequence"/>
</dbReference>
<feature type="transmembrane region" description="Helical" evidence="5">
    <location>
        <begin position="153"/>
        <end position="175"/>
    </location>
</feature>
<dbReference type="PANTHER" id="PTHR39344">
    <property type="entry name" value="UPF0182 PROTEIN SLL1060"/>
    <property type="match status" value="1"/>
</dbReference>
<feature type="transmembrane region" description="Helical" evidence="5">
    <location>
        <begin position="295"/>
        <end position="316"/>
    </location>
</feature>
<keyword evidence="1 5" id="KW-1003">Cell membrane</keyword>
<dbReference type="AlphaFoldDB" id="A0AAJ0U5T5"/>
<feature type="transmembrane region" description="Helical" evidence="5">
    <location>
        <begin position="323"/>
        <end position="341"/>
    </location>
</feature>
<reference evidence="7" key="1">
    <citation type="submission" date="2017-08" db="EMBL/GenBank/DDBJ databases">
        <authorList>
            <person name="Imhoff J.F."/>
            <person name="Rahn T."/>
            <person name="Kuenzel S."/>
            <person name="Neulinger S.C."/>
        </authorList>
    </citation>
    <scope>NUCLEOTIDE SEQUENCE</scope>
    <source>
        <strain evidence="7">DSM 11080</strain>
    </source>
</reference>
<evidence type="ECO:0000256" key="4">
    <source>
        <dbReference type="ARBA" id="ARBA00023136"/>
    </source>
</evidence>
<protein>
    <recommendedName>
        <fullName evidence="5">UPF0182 protein CKO40_14975</fullName>
    </recommendedName>
</protein>
<feature type="region of interest" description="Disordered" evidence="6">
    <location>
        <begin position="900"/>
        <end position="948"/>
    </location>
</feature>